<organism evidence="1 2">
    <name type="scientific">Holotrichia oblita</name>
    <name type="common">Chafer beetle</name>
    <dbReference type="NCBI Taxonomy" id="644536"/>
    <lineage>
        <taxon>Eukaryota</taxon>
        <taxon>Metazoa</taxon>
        <taxon>Ecdysozoa</taxon>
        <taxon>Arthropoda</taxon>
        <taxon>Hexapoda</taxon>
        <taxon>Insecta</taxon>
        <taxon>Pterygota</taxon>
        <taxon>Neoptera</taxon>
        <taxon>Endopterygota</taxon>
        <taxon>Coleoptera</taxon>
        <taxon>Polyphaga</taxon>
        <taxon>Scarabaeiformia</taxon>
        <taxon>Scarabaeidae</taxon>
        <taxon>Melolonthinae</taxon>
        <taxon>Holotrichia</taxon>
    </lineage>
</organism>
<evidence type="ECO:0000313" key="2">
    <source>
        <dbReference type="Proteomes" id="UP001056778"/>
    </source>
</evidence>
<name>A0ACB9TXB4_HOLOL</name>
<dbReference type="EMBL" id="CM043015">
    <property type="protein sequence ID" value="KAI4471436.1"/>
    <property type="molecule type" value="Genomic_DNA"/>
</dbReference>
<proteinExistence type="predicted"/>
<keyword evidence="2" id="KW-1185">Reference proteome</keyword>
<comment type="caution">
    <text evidence="1">The sequence shown here is derived from an EMBL/GenBank/DDBJ whole genome shotgun (WGS) entry which is preliminary data.</text>
</comment>
<protein>
    <submittedName>
        <fullName evidence="1">N-acetyltransferase-related</fullName>
    </submittedName>
</protein>
<sequence length="262" mass="29476">MAKVLFTKDNIKYVQLNKARLHEAIDVGTRSFFVDETVCKALDLKNNTIATNELEELFLKAAKDGVSVIAIDTTTDSVVAVSFNKLQVTYILIEIIAIKTEYGLQAKDSPDIEYYQEYSDRCKDNASKAFLSFMIGTDLVVDMFEYCKSDCYLEIMFLGVLSSYRGRSIAYNLCKASENVARVLYSGINIKESITEVPLDLQPFPKFVSAIFTSLVSQKIGRKLEMEVAASVELNQWTYNGKTFADRLGNNPAPIQYCCKML</sequence>
<dbReference type="Proteomes" id="UP001056778">
    <property type="component" value="Chromosome 1"/>
</dbReference>
<gene>
    <name evidence="1" type="ORF">MML48_1g19941</name>
</gene>
<reference evidence="1" key="1">
    <citation type="submission" date="2022-04" db="EMBL/GenBank/DDBJ databases">
        <title>Chromosome-scale genome assembly of Holotrichia oblita Faldermann.</title>
        <authorList>
            <person name="Rongchong L."/>
        </authorList>
    </citation>
    <scope>NUCLEOTIDE SEQUENCE</scope>
    <source>
        <strain evidence="1">81SQS9</strain>
    </source>
</reference>
<accession>A0ACB9TXB4</accession>
<evidence type="ECO:0000313" key="1">
    <source>
        <dbReference type="EMBL" id="KAI4471436.1"/>
    </source>
</evidence>